<dbReference type="Pfam" id="PF20232">
    <property type="entry name" value="T6SS_FHA_C"/>
    <property type="match status" value="1"/>
</dbReference>
<dbReference type="Pfam" id="PF00498">
    <property type="entry name" value="FHA"/>
    <property type="match status" value="1"/>
</dbReference>
<dbReference type="InterPro" id="IPR008984">
    <property type="entry name" value="SMAD_FHA_dom_sf"/>
</dbReference>
<dbReference type="PROSITE" id="PS50006">
    <property type="entry name" value="FHA_DOMAIN"/>
    <property type="match status" value="1"/>
</dbReference>
<feature type="region of interest" description="Disordered" evidence="1">
    <location>
        <begin position="174"/>
        <end position="202"/>
    </location>
</feature>
<reference evidence="4" key="1">
    <citation type="journal article" date="2019" name="Int. J. Syst. Evol. Microbiol.">
        <title>The Global Catalogue of Microorganisms (GCM) 10K type strain sequencing project: providing services to taxonomists for standard genome sequencing and annotation.</title>
        <authorList>
            <consortium name="The Broad Institute Genomics Platform"/>
            <consortium name="The Broad Institute Genome Sequencing Center for Infectious Disease"/>
            <person name="Wu L."/>
            <person name="Ma J."/>
        </authorList>
    </citation>
    <scope>NUCLEOTIDE SEQUENCE [LARGE SCALE GENOMIC DNA]</scope>
    <source>
        <strain evidence="4">CECT 7297</strain>
    </source>
</reference>
<dbReference type="InterPro" id="IPR017735">
    <property type="entry name" value="T6SS_FHA"/>
</dbReference>
<feature type="region of interest" description="Disordered" evidence="1">
    <location>
        <begin position="120"/>
        <end position="159"/>
    </location>
</feature>
<keyword evidence="4" id="KW-1185">Reference proteome</keyword>
<dbReference type="RefSeq" id="WP_379885379.1">
    <property type="nucleotide sequence ID" value="NZ_JBHSDI010000001.1"/>
</dbReference>
<dbReference type="CDD" id="cd00060">
    <property type="entry name" value="FHA"/>
    <property type="match status" value="1"/>
</dbReference>
<dbReference type="SUPFAM" id="SSF49879">
    <property type="entry name" value="SMAD/FHA domain"/>
    <property type="match status" value="1"/>
</dbReference>
<sequence>MEIELAITSYQRLSPAVTSTRRFAPGQTWVVGRSEACDWHLPDPGKVVSSRHAEIRCDGNGRFLIRDISTNGVFINDSPDPLGSDAESPLNNGDRLRFGDYELSVSLVGAETAANAGHKAAAMAAPEQPAASSSALASAMPTPDPEPVPRGQGSSDMNSVLASGLNERFLGDSHVEMPKSGIPDQWDWGSVSGPEEETERATKQQADQLQALLEGLGLRGMDPASLTAGQCRALGDLTRTLLDRLLDLLHMRARQKQQLRVKQTLFQRSENNPLKFSATSSDALESLLFRRHPSFLGPEEAVSQAFSDVVSHERALLQGVEEVIRDILQPPSGEAGGGLLRTRKALAAMHEQRQQHLQEYGDVDRMLRSDTFVDAYEVAVSRSERE</sequence>
<accession>A0ABV8QET2</accession>
<dbReference type="Proteomes" id="UP001595798">
    <property type="component" value="Unassembled WGS sequence"/>
</dbReference>
<comment type="caution">
    <text evidence="3">The sequence shown here is derived from an EMBL/GenBank/DDBJ whole genome shotgun (WGS) entry which is preliminary data.</text>
</comment>
<dbReference type="NCBIfam" id="TIGR03354">
    <property type="entry name" value="VI_FHA"/>
    <property type="match status" value="1"/>
</dbReference>
<dbReference type="SMART" id="SM00240">
    <property type="entry name" value="FHA"/>
    <property type="match status" value="1"/>
</dbReference>
<gene>
    <name evidence="3" type="primary">tagH</name>
    <name evidence="3" type="ORF">ACFOZ5_03250</name>
</gene>
<name>A0ABV8QET2_9GAMM</name>
<evidence type="ECO:0000259" key="2">
    <source>
        <dbReference type="PROSITE" id="PS50006"/>
    </source>
</evidence>
<dbReference type="InterPro" id="IPR046883">
    <property type="entry name" value="T6SS_FHA_C"/>
</dbReference>
<feature type="domain" description="FHA" evidence="2">
    <location>
        <begin position="29"/>
        <end position="80"/>
    </location>
</feature>
<evidence type="ECO:0000313" key="3">
    <source>
        <dbReference type="EMBL" id="MFC4258047.1"/>
    </source>
</evidence>
<organism evidence="3 4">
    <name type="scientific">Marinobacter lacisalsi</name>
    <dbReference type="NCBI Taxonomy" id="475979"/>
    <lineage>
        <taxon>Bacteria</taxon>
        <taxon>Pseudomonadati</taxon>
        <taxon>Pseudomonadota</taxon>
        <taxon>Gammaproteobacteria</taxon>
        <taxon>Pseudomonadales</taxon>
        <taxon>Marinobacteraceae</taxon>
        <taxon>Marinobacter</taxon>
    </lineage>
</organism>
<dbReference type="EMBL" id="JBHSDI010000001">
    <property type="protein sequence ID" value="MFC4258047.1"/>
    <property type="molecule type" value="Genomic_DNA"/>
</dbReference>
<evidence type="ECO:0000256" key="1">
    <source>
        <dbReference type="SAM" id="MobiDB-lite"/>
    </source>
</evidence>
<feature type="compositionally biased region" description="Low complexity" evidence="1">
    <location>
        <begin position="120"/>
        <end position="141"/>
    </location>
</feature>
<evidence type="ECO:0000313" key="4">
    <source>
        <dbReference type="Proteomes" id="UP001595798"/>
    </source>
</evidence>
<dbReference type="InterPro" id="IPR000253">
    <property type="entry name" value="FHA_dom"/>
</dbReference>
<dbReference type="Gene3D" id="2.60.200.20">
    <property type="match status" value="1"/>
</dbReference>
<proteinExistence type="predicted"/>
<protein>
    <submittedName>
        <fullName evidence="3">Type VI secretion system-associated FHA domain protein TagH</fullName>
    </submittedName>
</protein>